<reference evidence="8 9" key="1">
    <citation type="journal article" date="2010" name="Nature">
        <title>The sequence and de novo assembly of the giant panda genome.</title>
        <authorList>
            <person name="Li R."/>
            <person name="Fan W."/>
            <person name="Tian G."/>
            <person name="Zhu H."/>
            <person name="He L."/>
            <person name="Cai J."/>
            <person name="Huang Q."/>
            <person name="Cai Q."/>
            <person name="Li B."/>
            <person name="Bai Y."/>
            <person name="Zhang Z."/>
            <person name="Zhang Y."/>
            <person name="Wang W."/>
            <person name="Li J."/>
            <person name="Wei F."/>
            <person name="Li H."/>
            <person name="Jian M."/>
            <person name="Li J."/>
            <person name="Zhang Z."/>
            <person name="Nielsen R."/>
            <person name="Li D."/>
            <person name="Gu W."/>
            <person name="Yang Z."/>
            <person name="Xuan Z."/>
            <person name="Ryder O.A."/>
            <person name="Leung F.C."/>
            <person name="Zhou Y."/>
            <person name="Cao J."/>
            <person name="Sun X."/>
            <person name="Fu Y."/>
            <person name="Fang X."/>
            <person name="Guo X."/>
            <person name="Wang B."/>
            <person name="Hou R."/>
            <person name="Shen F."/>
            <person name="Mu B."/>
            <person name="Ni P."/>
            <person name="Lin R."/>
            <person name="Qian W."/>
            <person name="Wang G."/>
            <person name="Yu C."/>
            <person name="Nie W."/>
            <person name="Wang J."/>
            <person name="Wu Z."/>
            <person name="Liang H."/>
            <person name="Min J."/>
            <person name="Wu Q."/>
            <person name="Cheng S."/>
            <person name="Ruan J."/>
            <person name="Wang M."/>
            <person name="Shi Z."/>
            <person name="Wen M."/>
            <person name="Liu B."/>
            <person name="Ren X."/>
            <person name="Zheng H."/>
            <person name="Dong D."/>
            <person name="Cook K."/>
            <person name="Shan G."/>
            <person name="Zhang H."/>
            <person name="Kosiol C."/>
            <person name="Xie X."/>
            <person name="Lu Z."/>
            <person name="Zheng H."/>
            <person name="Li Y."/>
            <person name="Steiner C.C."/>
            <person name="Lam T.T."/>
            <person name="Lin S."/>
            <person name="Zhang Q."/>
            <person name="Li G."/>
            <person name="Tian J."/>
            <person name="Gong T."/>
            <person name="Liu H."/>
            <person name="Zhang D."/>
            <person name="Fang L."/>
            <person name="Ye C."/>
            <person name="Zhang J."/>
            <person name="Hu W."/>
            <person name="Xu A."/>
            <person name="Ren Y."/>
            <person name="Zhang G."/>
            <person name="Bruford M.W."/>
            <person name="Li Q."/>
            <person name="Ma L."/>
            <person name="Guo Y."/>
            <person name="An N."/>
            <person name="Hu Y."/>
            <person name="Zheng Y."/>
            <person name="Shi Y."/>
            <person name="Li Z."/>
            <person name="Liu Q."/>
            <person name="Chen Y."/>
            <person name="Zhao J."/>
            <person name="Qu N."/>
            <person name="Zhao S."/>
            <person name="Tian F."/>
            <person name="Wang X."/>
            <person name="Wang H."/>
            <person name="Xu L."/>
            <person name="Liu X."/>
            <person name="Vinar T."/>
            <person name="Wang Y."/>
            <person name="Lam T.W."/>
            <person name="Yiu S.M."/>
            <person name="Liu S."/>
            <person name="Zhang H."/>
            <person name="Li D."/>
            <person name="Huang Y."/>
            <person name="Wang X."/>
            <person name="Yang G."/>
            <person name="Jiang Z."/>
            <person name="Wang J."/>
            <person name="Qin N."/>
            <person name="Li L."/>
            <person name="Li J."/>
            <person name="Bolund L."/>
            <person name="Kristiansen K."/>
            <person name="Wong G.K."/>
            <person name="Olson M."/>
            <person name="Zhang X."/>
            <person name="Li S."/>
            <person name="Yang H."/>
            <person name="Wang J."/>
            <person name="Wang J."/>
        </authorList>
    </citation>
    <scope>NUCLEOTIDE SEQUENCE [LARGE SCALE GENOMIC DNA]</scope>
</reference>
<dbReference type="PROSITE" id="PS50059">
    <property type="entry name" value="FKBP_PPIASE"/>
    <property type="match status" value="1"/>
</dbReference>
<evidence type="ECO:0000256" key="1">
    <source>
        <dbReference type="ARBA" id="ARBA00000971"/>
    </source>
</evidence>
<gene>
    <name evidence="8" type="primary">FKBP2</name>
</gene>
<reference evidence="8" key="2">
    <citation type="submission" date="2025-08" db="UniProtKB">
        <authorList>
            <consortium name="Ensembl"/>
        </authorList>
    </citation>
    <scope>IDENTIFICATION</scope>
</reference>
<evidence type="ECO:0000313" key="8">
    <source>
        <dbReference type="Ensembl" id="ENSAMEP00000037558.1"/>
    </source>
</evidence>
<feature type="region of interest" description="Disordered" evidence="6">
    <location>
        <begin position="49"/>
        <end position="73"/>
    </location>
</feature>
<evidence type="ECO:0000256" key="3">
    <source>
        <dbReference type="ARBA" id="ARBA00023110"/>
    </source>
</evidence>
<evidence type="ECO:0000256" key="5">
    <source>
        <dbReference type="PROSITE-ProRule" id="PRU00277"/>
    </source>
</evidence>
<feature type="compositionally biased region" description="Low complexity" evidence="6">
    <location>
        <begin position="1"/>
        <end position="19"/>
    </location>
</feature>
<dbReference type="GO" id="GO:0005783">
    <property type="term" value="C:endoplasmic reticulum"/>
    <property type="evidence" value="ECO:0007669"/>
    <property type="project" value="TreeGrafter"/>
</dbReference>
<reference evidence="8" key="3">
    <citation type="submission" date="2025-09" db="UniProtKB">
        <authorList>
            <consortium name="Ensembl"/>
        </authorList>
    </citation>
    <scope>IDENTIFICATION</scope>
</reference>
<dbReference type="InterPro" id="IPR044609">
    <property type="entry name" value="FKBP2/11"/>
</dbReference>
<name>A0A7N5KBC2_AILME</name>
<proteinExistence type="predicted"/>
<organism evidence="8 9">
    <name type="scientific">Ailuropoda melanoleuca</name>
    <name type="common">Giant panda</name>
    <dbReference type="NCBI Taxonomy" id="9646"/>
    <lineage>
        <taxon>Eukaryota</taxon>
        <taxon>Metazoa</taxon>
        <taxon>Chordata</taxon>
        <taxon>Craniata</taxon>
        <taxon>Vertebrata</taxon>
        <taxon>Euteleostomi</taxon>
        <taxon>Mammalia</taxon>
        <taxon>Eutheria</taxon>
        <taxon>Laurasiatheria</taxon>
        <taxon>Carnivora</taxon>
        <taxon>Caniformia</taxon>
        <taxon>Ursidae</taxon>
        <taxon>Ailuropoda</taxon>
    </lineage>
</organism>
<dbReference type="InParanoid" id="A0A7N5KBC2"/>
<dbReference type="InterPro" id="IPR001179">
    <property type="entry name" value="PPIase_FKBP_dom"/>
</dbReference>
<feature type="compositionally biased region" description="Low complexity" evidence="6">
    <location>
        <begin position="49"/>
        <end position="69"/>
    </location>
</feature>
<comment type="catalytic activity">
    <reaction evidence="1 5">
        <text>[protein]-peptidylproline (omega=180) = [protein]-peptidylproline (omega=0)</text>
        <dbReference type="Rhea" id="RHEA:16237"/>
        <dbReference type="Rhea" id="RHEA-COMP:10747"/>
        <dbReference type="Rhea" id="RHEA-COMP:10748"/>
        <dbReference type="ChEBI" id="CHEBI:83833"/>
        <dbReference type="ChEBI" id="CHEBI:83834"/>
        <dbReference type="EC" id="5.2.1.8"/>
    </reaction>
</comment>
<dbReference type="PANTHER" id="PTHR45779">
    <property type="entry name" value="PEPTIDYLPROLYL ISOMERASE"/>
    <property type="match status" value="1"/>
</dbReference>
<dbReference type="Pfam" id="PF00254">
    <property type="entry name" value="FKBP_C"/>
    <property type="match status" value="1"/>
</dbReference>
<keyword evidence="9" id="KW-1185">Reference proteome</keyword>
<protein>
    <recommendedName>
        <fullName evidence="2 5">peptidylprolyl isomerase</fullName>
        <ecNumber evidence="2 5">5.2.1.8</ecNumber>
    </recommendedName>
</protein>
<dbReference type="GeneTree" id="ENSGT00940000157074"/>
<feature type="region of interest" description="Disordered" evidence="6">
    <location>
        <begin position="1"/>
        <end position="20"/>
    </location>
</feature>
<evidence type="ECO:0000256" key="4">
    <source>
        <dbReference type="ARBA" id="ARBA00023235"/>
    </source>
</evidence>
<dbReference type="PANTHER" id="PTHR45779:SF3">
    <property type="entry name" value="PEPTIDYL-PROLYL CIS-TRANS ISOMERASE FKBP2"/>
    <property type="match status" value="1"/>
</dbReference>
<evidence type="ECO:0000256" key="2">
    <source>
        <dbReference type="ARBA" id="ARBA00013194"/>
    </source>
</evidence>
<dbReference type="Proteomes" id="UP000008912">
    <property type="component" value="Unassembled WGS sequence"/>
</dbReference>
<feature type="domain" description="PPIase FKBP-type" evidence="7">
    <location>
        <begin position="289"/>
        <end position="351"/>
    </location>
</feature>
<evidence type="ECO:0000313" key="9">
    <source>
        <dbReference type="Proteomes" id="UP000008912"/>
    </source>
</evidence>
<dbReference type="EC" id="5.2.1.8" evidence="2 5"/>
<evidence type="ECO:0000259" key="7">
    <source>
        <dbReference type="PROSITE" id="PS50059"/>
    </source>
</evidence>
<dbReference type="GO" id="GO:0003755">
    <property type="term" value="F:peptidyl-prolyl cis-trans isomerase activity"/>
    <property type="evidence" value="ECO:0007669"/>
    <property type="project" value="UniProtKB-KW"/>
</dbReference>
<keyword evidence="4 5" id="KW-0413">Isomerase</keyword>
<accession>A0A7N5KBC2</accession>
<dbReference type="AlphaFoldDB" id="A0A7N5KBC2"/>
<dbReference type="FunFam" id="3.10.50.40:FF:000006">
    <property type="entry name" value="Peptidyl-prolyl cis-trans isomerase"/>
    <property type="match status" value="1"/>
</dbReference>
<sequence length="465" mass="48980">MARGVHAGAVSAGAGPGDAVGRELPQERWCGWNGLGGHPTRGQYGYPAGPRGLRAGAAPPAEAQARPGGCLRRIGAPRSHPAAMCGSLGAGPLQRPQKCGCAGRRATGCGVNGVARSRQRLSSQIGSGLCVKGRVGIEEWSWGPGGKEGLGVSKGAGPWLLWPPLTPSPRCWGPRASPLLTGLVSVAAEPGGGGGDPGQGDPQGQARYGGGGILLVPTPVPRLPRPTPRSVGRLVGVCPRRDMRLSWVLTVLSICLSALATAAGAEGKRKLQIGVKKRVDHCPIKSRKGDVLHMHYTGKLEDGTEFDSSLPQNQPFVFSLGTGQVIKGWDQGLLGMCEGEKRKLVIPSELGKRPFLSLDRGVGGVCLGKGEDWFSLCIGLYPIHSLWRVPLPSLAMSSSENRARPLVHWILVPTLCPFVAPSHLHYTFCISGFLVEMGRGLASAWMSAPHLSLCQATAYYFFVHL</sequence>
<keyword evidence="3 5" id="KW-0697">Rotamase</keyword>
<dbReference type="SUPFAM" id="SSF54534">
    <property type="entry name" value="FKBP-like"/>
    <property type="match status" value="1"/>
</dbReference>
<evidence type="ECO:0000256" key="6">
    <source>
        <dbReference type="SAM" id="MobiDB-lite"/>
    </source>
</evidence>
<dbReference type="Gene3D" id="3.10.50.40">
    <property type="match status" value="1"/>
</dbReference>
<dbReference type="InterPro" id="IPR046357">
    <property type="entry name" value="PPIase_dom_sf"/>
</dbReference>
<dbReference type="Ensembl" id="ENSAMET00000027892.1">
    <property type="protein sequence ID" value="ENSAMEP00000037558.1"/>
    <property type="gene ID" value="ENSAMEG00000018025.2"/>
</dbReference>